<dbReference type="NCBIfam" id="TIGR01297">
    <property type="entry name" value="CDF"/>
    <property type="match status" value="1"/>
</dbReference>
<dbReference type="Pfam" id="PF01545">
    <property type="entry name" value="Cation_efflux"/>
    <property type="match status" value="1"/>
</dbReference>
<accession>A0ABP7RKT7</accession>
<dbReference type="PANTHER" id="PTHR13414:SF9">
    <property type="entry name" value="PROTON-COUPLED ZINC ANTIPORTER SLC30A9, MITOCHONDRIAL"/>
    <property type="match status" value="1"/>
</dbReference>
<evidence type="ECO:0000313" key="9">
    <source>
        <dbReference type="Proteomes" id="UP001501747"/>
    </source>
</evidence>
<evidence type="ECO:0000256" key="2">
    <source>
        <dbReference type="ARBA" id="ARBA00022448"/>
    </source>
</evidence>
<keyword evidence="5 6" id="KW-0472">Membrane</keyword>
<proteinExistence type="predicted"/>
<evidence type="ECO:0000256" key="6">
    <source>
        <dbReference type="SAM" id="Phobius"/>
    </source>
</evidence>
<feature type="transmembrane region" description="Helical" evidence="6">
    <location>
        <begin position="182"/>
        <end position="202"/>
    </location>
</feature>
<evidence type="ECO:0000256" key="5">
    <source>
        <dbReference type="ARBA" id="ARBA00023136"/>
    </source>
</evidence>
<dbReference type="PANTHER" id="PTHR13414">
    <property type="entry name" value="HUEL-CATION TRANSPORTER"/>
    <property type="match status" value="1"/>
</dbReference>
<keyword evidence="2" id="KW-0813">Transport</keyword>
<protein>
    <submittedName>
        <fullName evidence="8">Cation diffusion facilitator family transporter</fullName>
    </submittedName>
</protein>
<dbReference type="SUPFAM" id="SSF160240">
    <property type="entry name" value="Cation efflux protein cytoplasmic domain-like"/>
    <property type="match status" value="1"/>
</dbReference>
<evidence type="ECO:0000313" key="8">
    <source>
        <dbReference type="EMBL" id="GAA3998968.1"/>
    </source>
</evidence>
<feature type="domain" description="Cation efflux protein transmembrane" evidence="7">
    <location>
        <begin position="28"/>
        <end position="238"/>
    </location>
</feature>
<keyword evidence="4 6" id="KW-1133">Transmembrane helix</keyword>
<keyword evidence="9" id="KW-1185">Reference proteome</keyword>
<reference evidence="9" key="1">
    <citation type="journal article" date="2019" name="Int. J. Syst. Evol. Microbiol.">
        <title>The Global Catalogue of Microorganisms (GCM) 10K type strain sequencing project: providing services to taxonomists for standard genome sequencing and annotation.</title>
        <authorList>
            <consortium name="The Broad Institute Genomics Platform"/>
            <consortium name="The Broad Institute Genome Sequencing Center for Infectious Disease"/>
            <person name="Wu L."/>
            <person name="Ma J."/>
        </authorList>
    </citation>
    <scope>NUCLEOTIDE SEQUENCE [LARGE SCALE GENOMIC DNA]</scope>
    <source>
        <strain evidence="9">JCM 17342</strain>
    </source>
</reference>
<dbReference type="InterPro" id="IPR027469">
    <property type="entry name" value="Cation_efflux_TMD_sf"/>
</dbReference>
<dbReference type="SUPFAM" id="SSF161111">
    <property type="entry name" value="Cation efflux protein transmembrane domain-like"/>
    <property type="match status" value="1"/>
</dbReference>
<feature type="transmembrane region" description="Helical" evidence="6">
    <location>
        <begin position="95"/>
        <end position="115"/>
    </location>
</feature>
<evidence type="ECO:0000256" key="3">
    <source>
        <dbReference type="ARBA" id="ARBA00022692"/>
    </source>
</evidence>
<comment type="caution">
    <text evidence="8">The sequence shown here is derived from an EMBL/GenBank/DDBJ whole genome shotgun (WGS) entry which is preliminary data.</text>
</comment>
<dbReference type="InterPro" id="IPR002524">
    <property type="entry name" value="Cation_efflux"/>
</dbReference>
<dbReference type="InterPro" id="IPR036837">
    <property type="entry name" value="Cation_efflux_CTD_sf"/>
</dbReference>
<dbReference type="InterPro" id="IPR058533">
    <property type="entry name" value="Cation_efflux_TM"/>
</dbReference>
<feature type="transmembrane region" description="Helical" evidence="6">
    <location>
        <begin position="214"/>
        <end position="231"/>
    </location>
</feature>
<evidence type="ECO:0000259" key="7">
    <source>
        <dbReference type="Pfam" id="PF01545"/>
    </source>
</evidence>
<feature type="transmembrane region" description="Helical" evidence="6">
    <location>
        <begin position="130"/>
        <end position="149"/>
    </location>
</feature>
<keyword evidence="3 6" id="KW-0812">Transmembrane</keyword>
<sequence>MGAGVALYGFGVAEQQRENGGGESTFTVLVALAVNFAIGVMKAFAGVVTGSAALLAEAAHSVADTFTEGLLLTALRRSGRPADRRHPFGYGKERYFWSLLAAVSIFVSGALFAFIEGFETLAGESTEQTSAWVGYLVLGLAFAMELVSWTQAVRQVRKDAKEDERSFTEYLRVSDDPTVKTVFLEDTAALIGLLIAFAGVGLHDITGSSVWDGVASLLIGVLLVVVAYILGRSNKALLIGRQADVRLVREVHNRLLAQPEVEAVVDLLTMLTGTDQVLVCARVDFEDTLTAAELERACVRIDAELRAEFAELDEIFLEPVPRTDPELRARVLARYGDLARRFDSG</sequence>
<dbReference type="Gene3D" id="1.20.1510.10">
    <property type="entry name" value="Cation efflux protein transmembrane domain"/>
    <property type="match status" value="1"/>
</dbReference>
<gene>
    <name evidence="8" type="ORF">GCM10022247_19030</name>
</gene>
<dbReference type="InterPro" id="IPR040177">
    <property type="entry name" value="SLC30A9"/>
</dbReference>
<comment type="subcellular location">
    <subcellularLocation>
        <location evidence="1">Membrane</location>
        <topology evidence="1">Multi-pass membrane protein</topology>
    </subcellularLocation>
</comment>
<evidence type="ECO:0000256" key="4">
    <source>
        <dbReference type="ARBA" id="ARBA00022989"/>
    </source>
</evidence>
<feature type="transmembrane region" description="Helical" evidence="6">
    <location>
        <begin position="26"/>
        <end position="48"/>
    </location>
</feature>
<dbReference type="Proteomes" id="UP001501747">
    <property type="component" value="Unassembled WGS sequence"/>
</dbReference>
<evidence type="ECO:0000256" key="1">
    <source>
        <dbReference type="ARBA" id="ARBA00004141"/>
    </source>
</evidence>
<name>A0ABP7RKT7_9PSEU</name>
<organism evidence="8 9">
    <name type="scientific">Allokutzneria multivorans</name>
    <dbReference type="NCBI Taxonomy" id="1142134"/>
    <lineage>
        <taxon>Bacteria</taxon>
        <taxon>Bacillati</taxon>
        <taxon>Actinomycetota</taxon>
        <taxon>Actinomycetes</taxon>
        <taxon>Pseudonocardiales</taxon>
        <taxon>Pseudonocardiaceae</taxon>
        <taxon>Allokutzneria</taxon>
    </lineage>
</organism>
<dbReference type="EMBL" id="BAABAL010000005">
    <property type="protein sequence ID" value="GAA3998968.1"/>
    <property type="molecule type" value="Genomic_DNA"/>
</dbReference>